<evidence type="ECO:0000313" key="3">
    <source>
        <dbReference type="EMBL" id="CAH3147812.1"/>
    </source>
</evidence>
<keyword evidence="2" id="KW-0732">Signal</keyword>
<dbReference type="Proteomes" id="UP001159405">
    <property type="component" value="Unassembled WGS sequence"/>
</dbReference>
<protein>
    <recommendedName>
        <fullName evidence="5">Fibrinogen C-terminal domain-containing protein</fullName>
    </recommendedName>
</protein>
<feature type="compositionally biased region" description="Polar residues" evidence="1">
    <location>
        <begin position="218"/>
        <end position="235"/>
    </location>
</feature>
<evidence type="ECO:0000256" key="1">
    <source>
        <dbReference type="SAM" id="MobiDB-lite"/>
    </source>
</evidence>
<dbReference type="InterPro" id="IPR014716">
    <property type="entry name" value="Fibrinogen_a/b/g_C_1"/>
</dbReference>
<organism evidence="3 4">
    <name type="scientific">Porites lobata</name>
    <dbReference type="NCBI Taxonomy" id="104759"/>
    <lineage>
        <taxon>Eukaryota</taxon>
        <taxon>Metazoa</taxon>
        <taxon>Cnidaria</taxon>
        <taxon>Anthozoa</taxon>
        <taxon>Hexacorallia</taxon>
        <taxon>Scleractinia</taxon>
        <taxon>Fungiina</taxon>
        <taxon>Poritidae</taxon>
        <taxon>Porites</taxon>
    </lineage>
</organism>
<feature type="signal peptide" evidence="2">
    <location>
        <begin position="1"/>
        <end position="20"/>
    </location>
</feature>
<dbReference type="Gene3D" id="3.90.215.10">
    <property type="entry name" value="Gamma Fibrinogen, chain A, domain 1"/>
    <property type="match status" value="1"/>
</dbReference>
<sequence length="243" mass="26776">MRSFLVFLAHIAILSVVANAAKLSNSPNAACNAIKKLENKLDKLAQNLGEKLENLTALISKTSTPVVPASSCKELYDNHGLTSSRVYTLKFDSHKFSVYCHMGDFGCGDGGWTLAMKIDGTKVQLLENTLLQDLPRYEDRPQDKILYHLQKSLIGPQASLQKYCNKEGFNAICSDKPHSKARIGITSNEANDCFLCDSRIGFGTGGNHDDTNTCGNFPQTTETSTSKPWATSWFSSKEPRTFQ</sequence>
<feature type="region of interest" description="Disordered" evidence="1">
    <location>
        <begin position="218"/>
        <end position="243"/>
    </location>
</feature>
<accession>A0ABN8PPN8</accession>
<comment type="caution">
    <text evidence="3">The sequence shown here is derived from an EMBL/GenBank/DDBJ whole genome shotgun (WGS) entry which is preliminary data.</text>
</comment>
<dbReference type="InterPro" id="IPR036056">
    <property type="entry name" value="Fibrinogen-like_C"/>
</dbReference>
<evidence type="ECO:0000256" key="2">
    <source>
        <dbReference type="SAM" id="SignalP"/>
    </source>
</evidence>
<proteinExistence type="predicted"/>
<feature type="chain" id="PRO_5046380975" description="Fibrinogen C-terminal domain-containing protein" evidence="2">
    <location>
        <begin position="21"/>
        <end position="243"/>
    </location>
</feature>
<name>A0ABN8PPN8_9CNID</name>
<dbReference type="SUPFAM" id="SSF56496">
    <property type="entry name" value="Fibrinogen C-terminal domain-like"/>
    <property type="match status" value="1"/>
</dbReference>
<evidence type="ECO:0000313" key="4">
    <source>
        <dbReference type="Proteomes" id="UP001159405"/>
    </source>
</evidence>
<keyword evidence="4" id="KW-1185">Reference proteome</keyword>
<evidence type="ECO:0008006" key="5">
    <source>
        <dbReference type="Google" id="ProtNLM"/>
    </source>
</evidence>
<dbReference type="EMBL" id="CALNXK010000082">
    <property type="protein sequence ID" value="CAH3147812.1"/>
    <property type="molecule type" value="Genomic_DNA"/>
</dbReference>
<gene>
    <name evidence="3" type="ORF">PLOB_00046245</name>
</gene>
<reference evidence="3 4" key="1">
    <citation type="submission" date="2022-05" db="EMBL/GenBank/DDBJ databases">
        <authorList>
            <consortium name="Genoscope - CEA"/>
            <person name="William W."/>
        </authorList>
    </citation>
    <scope>NUCLEOTIDE SEQUENCE [LARGE SCALE GENOMIC DNA]</scope>
</reference>